<name>A0ABN0DNU4_9FIRM</name>
<protein>
    <recommendedName>
        <fullName evidence="5">Lipoprotein SmpA/OmlA domain-containing protein</fullName>
    </recommendedName>
</protein>
<evidence type="ECO:0000313" key="3">
    <source>
        <dbReference type="EMBL" id="EHG23995.1"/>
    </source>
</evidence>
<dbReference type="EMBL" id="ADGH01000016">
    <property type="protein sequence ID" value="EHG23995.1"/>
    <property type="molecule type" value="Genomic_DNA"/>
</dbReference>
<comment type="caution">
    <text evidence="3">The sequence shown here is derived from an EMBL/GenBank/DDBJ whole genome shotgun (WGS) entry which is preliminary data.</text>
</comment>
<dbReference type="RefSeq" id="WP_006696881.1">
    <property type="nucleotide sequence ID" value="NZ_JH376860.1"/>
</dbReference>
<dbReference type="Gene3D" id="3.30.1450.10">
    <property type="match status" value="1"/>
</dbReference>
<organism evidence="3 4">
    <name type="scientific">Selenomonas noxia F0398</name>
    <dbReference type="NCBI Taxonomy" id="702437"/>
    <lineage>
        <taxon>Bacteria</taxon>
        <taxon>Bacillati</taxon>
        <taxon>Bacillota</taxon>
        <taxon>Negativicutes</taxon>
        <taxon>Selenomonadales</taxon>
        <taxon>Selenomonadaceae</taxon>
        <taxon>Selenomonas</taxon>
    </lineage>
</organism>
<dbReference type="InterPro" id="IPR037873">
    <property type="entry name" value="BamE-like"/>
</dbReference>
<feature type="chain" id="PRO_5046293747" description="Lipoprotein SmpA/OmlA domain-containing protein" evidence="2">
    <location>
        <begin position="23"/>
        <end position="135"/>
    </location>
</feature>
<keyword evidence="1 2" id="KW-0732">Signal</keyword>
<evidence type="ECO:0000256" key="2">
    <source>
        <dbReference type="SAM" id="SignalP"/>
    </source>
</evidence>
<dbReference type="Proteomes" id="UP000003175">
    <property type="component" value="Unassembled WGS sequence"/>
</dbReference>
<evidence type="ECO:0000313" key="4">
    <source>
        <dbReference type="Proteomes" id="UP000003175"/>
    </source>
</evidence>
<feature type="signal peptide" evidence="2">
    <location>
        <begin position="1"/>
        <end position="22"/>
    </location>
</feature>
<keyword evidence="4" id="KW-1185">Reference proteome</keyword>
<dbReference type="PROSITE" id="PS51257">
    <property type="entry name" value="PROKAR_LIPOPROTEIN"/>
    <property type="match status" value="1"/>
</dbReference>
<proteinExistence type="predicted"/>
<gene>
    <name evidence="3" type="ORF">HMPREF9432_01669</name>
</gene>
<sequence length="135" mass="14042">MMKIKALGIAAAVFAASSLLIAGCGGKTAERVPAPGALQGPQDAQDVVTEERIAAVKKGMTVGEVAAIFGQEGVLVGQSIVDGVYSYTYRWQDGGNKIVNATFSRANHLNNPAAQLALVEVEISMSKPVGQRTVK</sequence>
<accession>A0ABN0DNU4</accession>
<evidence type="ECO:0008006" key="5">
    <source>
        <dbReference type="Google" id="ProtNLM"/>
    </source>
</evidence>
<reference evidence="3 4" key="1">
    <citation type="submission" date="2011-08" db="EMBL/GenBank/DDBJ databases">
        <title>The Genome Sequence of Selenomonas noxia F0398.</title>
        <authorList>
            <consortium name="The Broad Institute Genome Sequencing Platform"/>
            <person name="Earl A."/>
            <person name="Ward D."/>
            <person name="Feldgarden M."/>
            <person name="Gevers D."/>
            <person name="Izard J."/>
            <person name="Ganesan A."/>
            <person name="Blanton J.M."/>
            <person name="Baranova O.V."/>
            <person name="Tanner A.C."/>
            <person name="Dewhirst F.E."/>
            <person name="Young S.K."/>
            <person name="Zeng Q."/>
            <person name="Gargeya S."/>
            <person name="Fitzgerald M."/>
            <person name="Haas B."/>
            <person name="Abouelleil A."/>
            <person name="Alvarado L."/>
            <person name="Arachchi H.M."/>
            <person name="Berlin A."/>
            <person name="Brown A."/>
            <person name="Chapman S.B."/>
            <person name="Chen Z."/>
            <person name="Dunbar C."/>
            <person name="Freedman E."/>
            <person name="Gearin G."/>
            <person name="Gellesch M."/>
            <person name="Goldberg J."/>
            <person name="Griggs A."/>
            <person name="Gujja S."/>
            <person name="Heiman D."/>
            <person name="Howarth C."/>
            <person name="Larson L."/>
            <person name="Lui A."/>
            <person name="MacDonald P.J.P."/>
            <person name="Montmayeur A."/>
            <person name="Murphy C."/>
            <person name="Neiman D."/>
            <person name="Pearson M."/>
            <person name="Priest M."/>
            <person name="Roberts A."/>
            <person name="Saif S."/>
            <person name="Shea T."/>
            <person name="Shenoy N."/>
            <person name="Sisk P."/>
            <person name="Stolte C."/>
            <person name="Sykes S."/>
            <person name="Wortman J."/>
            <person name="Nusbaum C."/>
            <person name="Birren B."/>
        </authorList>
    </citation>
    <scope>NUCLEOTIDE SEQUENCE [LARGE SCALE GENOMIC DNA]</scope>
    <source>
        <strain evidence="3 4">F0398</strain>
    </source>
</reference>
<evidence type="ECO:0000256" key="1">
    <source>
        <dbReference type="ARBA" id="ARBA00022729"/>
    </source>
</evidence>